<evidence type="ECO:0000313" key="2">
    <source>
        <dbReference type="EMBL" id="AYN59125.1"/>
    </source>
</evidence>
<sequence length="40" mass="4595">MGHRQKGKGAKRKRSWHRRGAGPDRAFAYAMRRLARAGMN</sequence>
<accession>A0A3G2KJC8</accession>
<name>A0A3G2KJC8_9CAUD</name>
<feature type="region of interest" description="Disordered" evidence="1">
    <location>
        <begin position="1"/>
        <end position="25"/>
    </location>
</feature>
<dbReference type="RefSeq" id="YP_009815658.1">
    <property type="nucleotide sequence ID" value="NC_048097.1"/>
</dbReference>
<proteinExistence type="predicted"/>
<dbReference type="GeneID" id="55006885"/>
<dbReference type="Proteomes" id="UP000273593">
    <property type="component" value="Segment"/>
</dbReference>
<reference evidence="3" key="1">
    <citation type="submission" date="2018-09" db="EMBL/GenBank/DDBJ databases">
        <authorList>
            <person name="Rimple P.A."/>
            <person name="Stoner T.H."/>
            <person name="Garlena R.A."/>
            <person name="Russell D.A."/>
            <person name="Pope W.H."/>
            <person name="Jacobs-Sera D."/>
            <person name="Hatfull G.F."/>
        </authorList>
    </citation>
    <scope>NUCLEOTIDE SEQUENCE [LARGE SCALE GENOMIC DNA]</scope>
</reference>
<evidence type="ECO:0000256" key="1">
    <source>
        <dbReference type="SAM" id="MobiDB-lite"/>
    </source>
</evidence>
<protein>
    <submittedName>
        <fullName evidence="2">Uncharacterized protein</fullName>
    </submittedName>
</protein>
<dbReference type="EMBL" id="MH834629">
    <property type="protein sequence ID" value="AYN59125.1"/>
    <property type="molecule type" value="Genomic_DNA"/>
</dbReference>
<feature type="compositionally biased region" description="Basic residues" evidence="1">
    <location>
        <begin position="1"/>
        <end position="20"/>
    </location>
</feature>
<organism evidence="2 3">
    <name type="scientific">Arthrobacter phage Yang</name>
    <dbReference type="NCBI Taxonomy" id="2419970"/>
    <lineage>
        <taxon>Viruses</taxon>
        <taxon>Duplodnaviria</taxon>
        <taxon>Heunggongvirae</taxon>
        <taxon>Uroviricota</taxon>
        <taxon>Caudoviricetes</taxon>
        <taxon>Casidaviridae</taxon>
        <taxon>Yangvirus</taxon>
        <taxon>Yangvirus yang</taxon>
        <taxon>Arthobacter virus Yang</taxon>
    </lineage>
</organism>
<dbReference type="KEGG" id="vg:55006885"/>
<keyword evidence="3" id="KW-1185">Reference proteome</keyword>
<gene>
    <name evidence="2" type="primary">40</name>
    <name evidence="2" type="ORF">PBI_YANG_40</name>
</gene>
<evidence type="ECO:0000313" key="3">
    <source>
        <dbReference type="Proteomes" id="UP000273593"/>
    </source>
</evidence>